<dbReference type="CDD" id="cd16343">
    <property type="entry name" value="LMWPTP"/>
    <property type="match status" value="1"/>
</dbReference>
<dbReference type="SUPFAM" id="SSF52788">
    <property type="entry name" value="Phosphotyrosine protein phosphatases I"/>
    <property type="match status" value="1"/>
</dbReference>
<dbReference type="InterPro" id="IPR050438">
    <property type="entry name" value="LMW_PTPase"/>
</dbReference>
<keyword evidence="3 7" id="KW-0378">Hydrolase</keyword>
<evidence type="ECO:0000256" key="4">
    <source>
        <dbReference type="ARBA" id="ARBA00022912"/>
    </source>
</evidence>
<dbReference type="InterPro" id="IPR023485">
    <property type="entry name" value="Ptyr_pPase"/>
</dbReference>
<dbReference type="Pfam" id="PF01451">
    <property type="entry name" value="LMWPc"/>
    <property type="match status" value="1"/>
</dbReference>
<dbReference type="PANTHER" id="PTHR11717:SF7">
    <property type="entry name" value="LOW MOLECULAR WEIGHT PHOSPHOTYROSINE PROTEIN PHOSPHATASE"/>
    <property type="match status" value="1"/>
</dbReference>
<dbReference type="PRINTS" id="PR00719">
    <property type="entry name" value="LMWPTPASE"/>
</dbReference>
<evidence type="ECO:0000259" key="6">
    <source>
        <dbReference type="SMART" id="SM00226"/>
    </source>
</evidence>
<feature type="active site" description="Nucleophile" evidence="5">
    <location>
        <position position="8"/>
    </location>
</feature>
<organism evidence="7">
    <name type="scientific">Pontimicrobium sp. SW4</name>
    <dbReference type="NCBI Taxonomy" id="3153519"/>
    <lineage>
        <taxon>Bacteria</taxon>
        <taxon>Pseudomonadati</taxon>
        <taxon>Bacteroidota</taxon>
        <taxon>Flavobacteriia</taxon>
        <taxon>Flavobacteriales</taxon>
        <taxon>Flavobacteriaceae</taxon>
        <taxon>Pontimicrobium</taxon>
    </lineage>
</organism>
<dbReference type="PANTHER" id="PTHR11717">
    <property type="entry name" value="LOW MOLECULAR WEIGHT PROTEIN TYROSINE PHOSPHATASE"/>
    <property type="match status" value="1"/>
</dbReference>
<evidence type="ECO:0000313" key="7">
    <source>
        <dbReference type="EMBL" id="XBG60052.1"/>
    </source>
</evidence>
<dbReference type="EC" id="3.1.3.48" evidence="2"/>
<dbReference type="InterPro" id="IPR036196">
    <property type="entry name" value="Ptyr_pPase_sf"/>
</dbReference>
<evidence type="ECO:0000256" key="3">
    <source>
        <dbReference type="ARBA" id="ARBA00022801"/>
    </source>
</evidence>
<keyword evidence="4" id="KW-0904">Protein phosphatase</keyword>
<sequence>MTKILMVCLGNICRSPLAEGILKHKLPKHNFIVESAGTSNYHIGELPDKRSIEVAKKNGIDITNQRGRQFIVSDFDEFDYIYVMDTSNYNNVIALARNDDDKKKVELILNELDNKLVNIPDPYYGGDSGFEDVFQLLNLACDRICNKDFKNIS</sequence>
<name>A0AAU7BPS4_9FLAO</name>
<evidence type="ECO:0000256" key="1">
    <source>
        <dbReference type="ARBA" id="ARBA00011063"/>
    </source>
</evidence>
<dbReference type="RefSeq" id="WP_347922192.1">
    <property type="nucleotide sequence ID" value="NZ_CP157199.1"/>
</dbReference>
<dbReference type="InterPro" id="IPR017867">
    <property type="entry name" value="Tyr_phospatase_low_mol_wt"/>
</dbReference>
<feature type="domain" description="Phosphotyrosine protein phosphatase I" evidence="6">
    <location>
        <begin position="2"/>
        <end position="147"/>
    </location>
</feature>
<reference evidence="7" key="1">
    <citation type="submission" date="2024-05" db="EMBL/GenBank/DDBJ databases">
        <title>Pontimicrobium maritimus sp. nov., isolated form sea water.</title>
        <authorList>
            <person name="Muhammad N."/>
            <person name="Vuong T.Q."/>
            <person name="Han H.L."/>
            <person name="Kim S.-G."/>
        </authorList>
    </citation>
    <scope>NUCLEOTIDE SEQUENCE</scope>
    <source>
        <strain evidence="7">SW4</strain>
    </source>
</reference>
<dbReference type="EMBL" id="CP157199">
    <property type="protein sequence ID" value="XBG60052.1"/>
    <property type="molecule type" value="Genomic_DNA"/>
</dbReference>
<dbReference type="Gene3D" id="3.40.50.2300">
    <property type="match status" value="1"/>
</dbReference>
<gene>
    <name evidence="7" type="ORF">ABGB03_09275</name>
</gene>
<comment type="similarity">
    <text evidence="1">Belongs to the low molecular weight phosphotyrosine protein phosphatase family.</text>
</comment>
<dbReference type="AlphaFoldDB" id="A0AAU7BPS4"/>
<dbReference type="SMART" id="SM00226">
    <property type="entry name" value="LMWPc"/>
    <property type="match status" value="1"/>
</dbReference>
<evidence type="ECO:0000256" key="5">
    <source>
        <dbReference type="PIRSR" id="PIRSR617867-1"/>
    </source>
</evidence>
<evidence type="ECO:0000256" key="2">
    <source>
        <dbReference type="ARBA" id="ARBA00013064"/>
    </source>
</evidence>
<dbReference type="GO" id="GO:0004725">
    <property type="term" value="F:protein tyrosine phosphatase activity"/>
    <property type="evidence" value="ECO:0007669"/>
    <property type="project" value="UniProtKB-EC"/>
</dbReference>
<feature type="active site" description="Proton donor" evidence="5">
    <location>
        <position position="121"/>
    </location>
</feature>
<accession>A0AAU7BPS4</accession>
<feature type="active site" evidence="5">
    <location>
        <position position="14"/>
    </location>
</feature>
<proteinExistence type="inferred from homology"/>
<protein>
    <recommendedName>
        <fullName evidence="2">protein-tyrosine-phosphatase</fullName>
        <ecNumber evidence="2">3.1.3.48</ecNumber>
    </recommendedName>
</protein>